<keyword evidence="2" id="KW-1185">Reference proteome</keyword>
<dbReference type="SUPFAM" id="SSF53850">
    <property type="entry name" value="Periplasmic binding protein-like II"/>
    <property type="match status" value="1"/>
</dbReference>
<dbReference type="Proteomes" id="UP000022835">
    <property type="component" value="Unassembled WGS sequence"/>
</dbReference>
<comment type="caution">
    <text evidence="1">The sequence shown here is derived from an EMBL/GenBank/DDBJ whole genome shotgun (WGS) entry which is preliminary data.</text>
</comment>
<evidence type="ECO:0008006" key="3">
    <source>
        <dbReference type="Google" id="ProtNLM"/>
    </source>
</evidence>
<dbReference type="OrthoDB" id="3805543at2"/>
<evidence type="ECO:0000313" key="2">
    <source>
        <dbReference type="Proteomes" id="UP000022835"/>
    </source>
</evidence>
<accession>A0A064CEX4</accession>
<name>A0A064CEX4_9MYCO</name>
<dbReference type="RefSeq" id="WP_036348646.1">
    <property type="nucleotide sequence ID" value="NZ_JALN02000002.1"/>
</dbReference>
<organism evidence="1 2">
    <name type="scientific">Mycolicibacterium aromaticivorans JS19b1 = JCM 16368</name>
    <dbReference type="NCBI Taxonomy" id="1440774"/>
    <lineage>
        <taxon>Bacteria</taxon>
        <taxon>Bacillati</taxon>
        <taxon>Actinomycetota</taxon>
        <taxon>Actinomycetes</taxon>
        <taxon>Mycobacteriales</taxon>
        <taxon>Mycobacteriaceae</taxon>
        <taxon>Mycolicibacterium</taxon>
    </lineage>
</organism>
<evidence type="ECO:0000313" key="1">
    <source>
        <dbReference type="EMBL" id="KDE97273.1"/>
    </source>
</evidence>
<gene>
    <name evidence="1" type="ORF">Y900_028870</name>
</gene>
<dbReference type="AlphaFoldDB" id="A0A064CEX4"/>
<dbReference type="EMBL" id="JALN02000002">
    <property type="protein sequence ID" value="KDE97273.1"/>
    <property type="molecule type" value="Genomic_DNA"/>
</dbReference>
<sequence>MATIQMRTVVRPQGNVEAIVARAVAPVGFALDLQHEPVLTRAFRRMVRELAYDVCEISFTTYLLAKAHGKPFTALPVFLMRDFHHRSIKVNVNAGIRHPKDLEGRLVGVNRGYTVTTGVWARGILESEYGVNLDAVTWVISDDEHVAEYRLPSNVVRVSPGRNLSDMVAKGDLAGVIGVEVDHPDVVHLIPEAGDAGFEALRKRGHYPINHLIVVRDDVLQNYDNVAPILFDVFAEAKNRYVAKLRDGTIARPDANDLRYRRVIEITGADPLPYGIGPNRAMIDELIRHAVNQHILAEPPLIETLFA</sequence>
<dbReference type="eggNOG" id="COG0715">
    <property type="taxonomic scope" value="Bacteria"/>
</dbReference>
<protein>
    <recommendedName>
        <fullName evidence="3">4,5-dihydroxyphthalate decarboxylase</fullName>
    </recommendedName>
</protein>
<dbReference type="STRING" id="1440774.Y900_028870"/>
<reference evidence="1" key="1">
    <citation type="submission" date="2014-05" db="EMBL/GenBank/DDBJ databases">
        <title>Genome sequence of Mycobacterium aromaticivorans strain JS19b1T (= DSM 45407T).</title>
        <authorList>
            <person name="Kwak Y."/>
            <person name="Park G.-S."/>
            <person name="Li Q.X."/>
            <person name="Lee S.-E."/>
            <person name="Shin J.-H."/>
        </authorList>
    </citation>
    <scope>NUCLEOTIDE SEQUENCE [LARGE SCALE GENOMIC DNA]</scope>
    <source>
        <strain evidence="1">JS19b1</strain>
    </source>
</reference>
<proteinExistence type="predicted"/>